<evidence type="ECO:0000313" key="4">
    <source>
        <dbReference type="EMBL" id="KPV53487.1"/>
    </source>
</evidence>
<keyword evidence="5" id="KW-1185">Reference proteome</keyword>
<dbReference type="PIRSF" id="PIRSF005965">
    <property type="entry name" value="Chor_mut_AroH"/>
    <property type="match status" value="1"/>
</dbReference>
<comment type="catalytic activity">
    <reaction evidence="3">
        <text>chorismate = prephenate</text>
        <dbReference type="Rhea" id="RHEA:13897"/>
        <dbReference type="ChEBI" id="CHEBI:29748"/>
        <dbReference type="ChEBI" id="CHEBI:29934"/>
        <dbReference type="EC" id="5.4.99.5"/>
    </reaction>
</comment>
<dbReference type="PANTHER" id="PTHR21164:SF0">
    <property type="entry name" value="CHORISMATE MUTASE AROH"/>
    <property type="match status" value="1"/>
</dbReference>
<dbReference type="GO" id="GO:0009073">
    <property type="term" value="P:aromatic amino acid family biosynthetic process"/>
    <property type="evidence" value="ECO:0007669"/>
    <property type="project" value="UniProtKB-UniRule"/>
</dbReference>
<dbReference type="PROSITE" id="PS51167">
    <property type="entry name" value="CHORISMATE_MUT_1"/>
    <property type="match status" value="1"/>
</dbReference>
<feature type="binding site" evidence="2">
    <location>
        <position position="109"/>
    </location>
    <ligand>
        <name>prephenate</name>
        <dbReference type="ChEBI" id="CHEBI:29934"/>
    </ligand>
</feature>
<dbReference type="GO" id="GO:0004106">
    <property type="term" value="F:chorismate mutase activity"/>
    <property type="evidence" value="ECO:0007669"/>
    <property type="project" value="UniProtKB-UniRule"/>
</dbReference>
<gene>
    <name evidence="4" type="ORF">SE17_09375</name>
</gene>
<dbReference type="SUPFAM" id="SSF55298">
    <property type="entry name" value="YjgF-like"/>
    <property type="match status" value="1"/>
</dbReference>
<protein>
    <recommendedName>
        <fullName evidence="1 3">chorismate mutase</fullName>
        <ecNumber evidence="1 3">5.4.99.5</ecNumber>
    </recommendedName>
</protein>
<dbReference type="CDD" id="cd02185">
    <property type="entry name" value="AroH"/>
    <property type="match status" value="1"/>
</dbReference>
<sequence length="142" mass="15483">MTYACRGIRGATTADENTREAILAATRELLELLIAANDLRPEDIVSAIFSTTVDLNAEFPAVAARHLGWLDTALLCTHEMAVPGSLPRCIRVLIHWNTTRSAAEVRHVYIRGAQNLRPERASLPAQANRAAEALDIPIATQS</sequence>
<keyword evidence="3" id="KW-0413">Isomerase</keyword>
<dbReference type="Proteomes" id="UP000050509">
    <property type="component" value="Unassembled WGS sequence"/>
</dbReference>
<dbReference type="Gene3D" id="3.30.1330.40">
    <property type="entry name" value="RutC-like"/>
    <property type="match status" value="1"/>
</dbReference>
<dbReference type="EC" id="5.4.99.5" evidence="1 3"/>
<dbReference type="InterPro" id="IPR035959">
    <property type="entry name" value="RutC-like_sf"/>
</dbReference>
<dbReference type="AlphaFoldDB" id="A0A0P9D352"/>
<dbReference type="NCBIfam" id="TIGR01796">
    <property type="entry name" value="CM_mono_aroH"/>
    <property type="match status" value="1"/>
</dbReference>
<comment type="caution">
    <text evidence="4">The sequence shown here is derived from an EMBL/GenBank/DDBJ whole genome shotgun (WGS) entry which is preliminary data.</text>
</comment>
<feature type="binding site" evidence="2">
    <location>
        <position position="91"/>
    </location>
    <ligand>
        <name>prephenate</name>
        <dbReference type="ChEBI" id="CHEBI:29934"/>
    </ligand>
</feature>
<dbReference type="EMBL" id="LJCR01000246">
    <property type="protein sequence ID" value="KPV53487.1"/>
    <property type="molecule type" value="Genomic_DNA"/>
</dbReference>
<proteinExistence type="predicted"/>
<keyword evidence="2 3" id="KW-0057">Aromatic amino acid biosynthesis</keyword>
<dbReference type="Pfam" id="PF07736">
    <property type="entry name" value="CM_1"/>
    <property type="match status" value="1"/>
</dbReference>
<accession>A0A0P9D352</accession>
<dbReference type="GO" id="GO:0008652">
    <property type="term" value="P:amino acid biosynthetic process"/>
    <property type="evidence" value="ECO:0007669"/>
    <property type="project" value="UniProtKB-UniRule"/>
</dbReference>
<evidence type="ECO:0000256" key="2">
    <source>
        <dbReference type="PIRSR" id="PIRSR005965-1"/>
    </source>
</evidence>
<organism evidence="4 5">
    <name type="scientific">Kouleothrix aurantiaca</name>
    <dbReference type="NCBI Taxonomy" id="186479"/>
    <lineage>
        <taxon>Bacteria</taxon>
        <taxon>Bacillati</taxon>
        <taxon>Chloroflexota</taxon>
        <taxon>Chloroflexia</taxon>
        <taxon>Chloroflexales</taxon>
        <taxon>Roseiflexineae</taxon>
        <taxon>Roseiflexaceae</taxon>
        <taxon>Kouleothrix</taxon>
    </lineage>
</organism>
<feature type="binding site" evidence="2">
    <location>
        <position position="9"/>
    </location>
    <ligand>
        <name>prephenate</name>
        <dbReference type="ChEBI" id="CHEBI:29934"/>
    </ligand>
</feature>
<name>A0A0P9D352_9CHLR</name>
<evidence type="ECO:0000256" key="3">
    <source>
        <dbReference type="PROSITE-ProRule" id="PRU00514"/>
    </source>
</evidence>
<dbReference type="GO" id="GO:0046417">
    <property type="term" value="P:chorismate metabolic process"/>
    <property type="evidence" value="ECO:0007669"/>
    <property type="project" value="TreeGrafter"/>
</dbReference>
<keyword evidence="2 3" id="KW-0028">Amino-acid biosynthesis</keyword>
<reference evidence="4 5" key="1">
    <citation type="submission" date="2015-09" db="EMBL/GenBank/DDBJ databases">
        <title>Draft genome sequence of Kouleothrix aurantiaca JCM 19913.</title>
        <authorList>
            <person name="Hemp J."/>
        </authorList>
    </citation>
    <scope>NUCLEOTIDE SEQUENCE [LARGE SCALE GENOMIC DNA]</scope>
    <source>
        <strain evidence="4 5">COM-B</strain>
    </source>
</reference>
<dbReference type="PATRIC" id="fig|186479.3.peg.4955"/>
<dbReference type="InterPro" id="IPR008243">
    <property type="entry name" value="Chorismate_mutase_AroH"/>
</dbReference>
<evidence type="ECO:0000256" key="1">
    <source>
        <dbReference type="NCBIfam" id="TIGR01796"/>
    </source>
</evidence>
<evidence type="ECO:0000313" key="5">
    <source>
        <dbReference type="Proteomes" id="UP000050509"/>
    </source>
</evidence>
<dbReference type="PANTHER" id="PTHR21164">
    <property type="entry name" value="CHORISMATE MUTASE"/>
    <property type="match status" value="1"/>
</dbReference>